<dbReference type="PANTHER" id="PTHR42648:SF32">
    <property type="entry name" value="RIBONUCLEASE H-LIKE DOMAIN, GAG-PRE-INTEGRASE DOMAIN PROTEIN-RELATED"/>
    <property type="match status" value="1"/>
</dbReference>
<dbReference type="InterPro" id="IPR054722">
    <property type="entry name" value="PolX-like_BBD"/>
</dbReference>
<dbReference type="InterPro" id="IPR039537">
    <property type="entry name" value="Retrotran_Ty1/copia-like"/>
</dbReference>
<evidence type="ECO:0000313" key="7">
    <source>
        <dbReference type="EMBL" id="GJS58129.1"/>
    </source>
</evidence>
<evidence type="ECO:0000313" key="8">
    <source>
        <dbReference type="Proteomes" id="UP001151760"/>
    </source>
</evidence>
<keyword evidence="1" id="KW-0645">Protease</keyword>
<dbReference type="PROSITE" id="PS50994">
    <property type="entry name" value="INTEGRASE"/>
    <property type="match status" value="1"/>
</dbReference>
<dbReference type="EMBL" id="BQNB010009058">
    <property type="protein sequence ID" value="GJS58129.1"/>
    <property type="molecule type" value="Genomic_DNA"/>
</dbReference>
<name>A0ABQ4WYZ5_9ASTR</name>
<dbReference type="CDD" id="cd09272">
    <property type="entry name" value="RNase_HI_RT_Ty1"/>
    <property type="match status" value="1"/>
</dbReference>
<dbReference type="InterPro" id="IPR025724">
    <property type="entry name" value="GAG-pre-integrase_dom"/>
</dbReference>
<reference evidence="7" key="1">
    <citation type="journal article" date="2022" name="Int. J. Mol. Sci.">
        <title>Draft Genome of Tanacetum Coccineum: Genomic Comparison of Closely Related Tanacetum-Family Plants.</title>
        <authorList>
            <person name="Yamashiro T."/>
            <person name="Shiraishi A."/>
            <person name="Nakayama K."/>
            <person name="Satake H."/>
        </authorList>
    </citation>
    <scope>NUCLEOTIDE SEQUENCE</scope>
</reference>
<evidence type="ECO:0000256" key="2">
    <source>
        <dbReference type="ARBA" id="ARBA00022723"/>
    </source>
</evidence>
<accession>A0ABQ4WYZ5</accession>
<dbReference type="PANTHER" id="PTHR42648">
    <property type="entry name" value="TRANSPOSASE, PUTATIVE-RELATED"/>
    <property type="match status" value="1"/>
</dbReference>
<protein>
    <submittedName>
        <fullName evidence="7">Ribonuclease H-like domain-containing protein</fullName>
    </submittedName>
</protein>
<dbReference type="Pfam" id="PF13976">
    <property type="entry name" value="gag_pre-integrs"/>
    <property type="match status" value="1"/>
</dbReference>
<dbReference type="InterPro" id="IPR013103">
    <property type="entry name" value="RVT_2"/>
</dbReference>
<keyword evidence="8" id="KW-1185">Reference proteome</keyword>
<evidence type="ECO:0000259" key="6">
    <source>
        <dbReference type="PROSITE" id="PS50994"/>
    </source>
</evidence>
<keyword evidence="3" id="KW-0064">Aspartyl protease</keyword>
<dbReference type="SUPFAM" id="SSF56672">
    <property type="entry name" value="DNA/RNA polymerases"/>
    <property type="match status" value="1"/>
</dbReference>
<feature type="region of interest" description="Disordered" evidence="5">
    <location>
        <begin position="520"/>
        <end position="580"/>
    </location>
</feature>
<comment type="caution">
    <text evidence="7">The sequence shown here is derived from an EMBL/GenBank/DDBJ whole genome shotgun (WGS) entry which is preliminary data.</text>
</comment>
<dbReference type="Proteomes" id="UP001151760">
    <property type="component" value="Unassembled WGS sequence"/>
</dbReference>
<dbReference type="InterPro" id="IPR043502">
    <property type="entry name" value="DNA/RNA_pol_sf"/>
</dbReference>
<evidence type="ECO:0000256" key="3">
    <source>
        <dbReference type="ARBA" id="ARBA00022750"/>
    </source>
</evidence>
<evidence type="ECO:0000256" key="5">
    <source>
        <dbReference type="SAM" id="MobiDB-lite"/>
    </source>
</evidence>
<evidence type="ECO:0000256" key="1">
    <source>
        <dbReference type="ARBA" id="ARBA00022670"/>
    </source>
</evidence>
<dbReference type="InterPro" id="IPR012337">
    <property type="entry name" value="RNaseH-like_sf"/>
</dbReference>
<reference evidence="7" key="2">
    <citation type="submission" date="2022-01" db="EMBL/GenBank/DDBJ databases">
        <authorList>
            <person name="Yamashiro T."/>
            <person name="Shiraishi A."/>
            <person name="Satake H."/>
            <person name="Nakayama K."/>
        </authorList>
    </citation>
    <scope>NUCLEOTIDE SEQUENCE</scope>
</reference>
<keyword evidence="4" id="KW-0378">Hydrolase</keyword>
<sequence length="1072" mass="121489">MTHPHPKRNFVPRAVLMKSGLKTLNTARQSSSRAAVSVNTARPINTAYTRPTVNSARPASNVFNRAHSHVRRPFNKFTTNKNSNFNEKVNTVRENVTTVGPKAVVSDNKGNEANAVKASACWVWRPKHKVLDHLELQEKGVIDSGCSRHMTGNKSYLSDYEEIDGGFVAFGGNSKGGKITGKGKIRTGKLDFEDVYFVKELKFNLFSVSQMCDKKNSVLFTDTECVVLSPDFKLTDESHVLLKVPRKDNMYSVDLRNVVPQGGLTCLFAKATLDESNLWHRRLGHINFKTMNKLVRGNLVRGLPSKIFENDHTCVACQKGKQHKASSTKDETSGILKAFITGIEDQINHRVKIIRYDNGTEFKNKEMNQFCEMKGIKREYSVARTPQQNEVAERKIRTLIKAARTMLDDSKIPTTFWAEAINTACYVQNMVLVIKPQNKTPYELFHGRTPSLSFMRPFRCPVTILNTLDHLGKFDGKADEGFFVRYSVNSKAFRSGLFDTDTMTKSMNYKLVVAGNQSNGNADPQFSSSLKDSPDAGFKPLGEEEKKDAEDLENKDSEVPSIEEPRVNQEKDANINSTNNINTVSPTVNAASIKDSAVDENIVYGCADDPNMPNLEEIVYSDDDEDVGAEADMTNLDTHIPVSPIPTTRIHKDHPVEQIIGDIHSAPQTRRMTKRVTDHGMFSSVQQRRTNHKDFQNCLFACFLSQVEPKKVIQALTDPSWIEAMQDELLQFKLQKVWTLVDLPYGKRAIGTKWVYRNKKDERGIVVRNKARLVAQGYTQEEGIDYDEVFALVARIEAIRLFLAYASFMNFVVYQMDVKSAFLYGKIKEEVYVCQPPGFEDPEFPDRVYKVEKALYGLHQAPRAWYETLSTYLLDNGFQRGQIDKTLFIKRVKGDILLVQVYVDDIIFRSTKKELCNEFEKLMHKKFQLSYMGELTFFLGLQDENVEDVDVHLYRSMIGSLMYLTSSRPNILFAVCACVRFKVTPKVSHLHAMKRIFRYLKGQPKLGFWYPKDSSFDLEAYTNSDYVGASLDRKSTTGGCQFLGSRLISWQCKKQTVVANSTTEAEYVAAAN</sequence>
<evidence type="ECO:0000256" key="4">
    <source>
        <dbReference type="ARBA" id="ARBA00022801"/>
    </source>
</evidence>
<dbReference type="Pfam" id="PF22936">
    <property type="entry name" value="Pol_BBD"/>
    <property type="match status" value="1"/>
</dbReference>
<dbReference type="InterPro" id="IPR036397">
    <property type="entry name" value="RNaseH_sf"/>
</dbReference>
<dbReference type="Gene3D" id="3.30.420.10">
    <property type="entry name" value="Ribonuclease H-like superfamily/Ribonuclease H"/>
    <property type="match status" value="1"/>
</dbReference>
<gene>
    <name evidence="7" type="ORF">Tco_0652913</name>
</gene>
<organism evidence="7 8">
    <name type="scientific">Tanacetum coccineum</name>
    <dbReference type="NCBI Taxonomy" id="301880"/>
    <lineage>
        <taxon>Eukaryota</taxon>
        <taxon>Viridiplantae</taxon>
        <taxon>Streptophyta</taxon>
        <taxon>Embryophyta</taxon>
        <taxon>Tracheophyta</taxon>
        <taxon>Spermatophyta</taxon>
        <taxon>Magnoliopsida</taxon>
        <taxon>eudicotyledons</taxon>
        <taxon>Gunneridae</taxon>
        <taxon>Pentapetalae</taxon>
        <taxon>asterids</taxon>
        <taxon>campanulids</taxon>
        <taxon>Asterales</taxon>
        <taxon>Asteraceae</taxon>
        <taxon>Asteroideae</taxon>
        <taxon>Anthemideae</taxon>
        <taxon>Anthemidinae</taxon>
        <taxon>Tanacetum</taxon>
    </lineage>
</organism>
<keyword evidence="2" id="KW-0479">Metal-binding</keyword>
<proteinExistence type="predicted"/>
<dbReference type="InterPro" id="IPR001584">
    <property type="entry name" value="Integrase_cat-core"/>
</dbReference>
<feature type="domain" description="Integrase catalytic" evidence="6">
    <location>
        <begin position="352"/>
        <end position="449"/>
    </location>
</feature>
<dbReference type="Pfam" id="PF07727">
    <property type="entry name" value="RVT_2"/>
    <property type="match status" value="1"/>
</dbReference>
<dbReference type="SUPFAM" id="SSF53098">
    <property type="entry name" value="Ribonuclease H-like"/>
    <property type="match status" value="1"/>
</dbReference>
<feature type="compositionally biased region" description="Polar residues" evidence="5">
    <location>
        <begin position="520"/>
        <end position="531"/>
    </location>
</feature>
<feature type="compositionally biased region" description="Basic and acidic residues" evidence="5">
    <location>
        <begin position="541"/>
        <end position="573"/>
    </location>
</feature>